<dbReference type="FunCoup" id="A0A6P5KJ90">
    <property type="interactions" value="627"/>
</dbReference>
<keyword evidence="1" id="KW-1133">Transmembrane helix</keyword>
<dbReference type="Pfam" id="PF07686">
    <property type="entry name" value="V-set"/>
    <property type="match status" value="1"/>
</dbReference>
<dbReference type="SUPFAM" id="SSF48726">
    <property type="entry name" value="Immunoglobulin"/>
    <property type="match status" value="1"/>
</dbReference>
<organism evidence="3 4">
    <name type="scientific">Phascolarctos cinereus</name>
    <name type="common">Koala</name>
    <dbReference type="NCBI Taxonomy" id="38626"/>
    <lineage>
        <taxon>Eukaryota</taxon>
        <taxon>Metazoa</taxon>
        <taxon>Chordata</taxon>
        <taxon>Craniata</taxon>
        <taxon>Vertebrata</taxon>
        <taxon>Euteleostomi</taxon>
        <taxon>Mammalia</taxon>
        <taxon>Metatheria</taxon>
        <taxon>Diprotodontia</taxon>
        <taxon>Phascolarctidae</taxon>
        <taxon>Phascolarctos</taxon>
    </lineage>
</organism>
<evidence type="ECO:0000313" key="4">
    <source>
        <dbReference type="RefSeq" id="XP_020844687.1"/>
    </source>
</evidence>
<dbReference type="InterPro" id="IPR013783">
    <property type="entry name" value="Ig-like_fold"/>
</dbReference>
<keyword evidence="1" id="KW-0472">Membrane</keyword>
<feature type="transmembrane region" description="Helical" evidence="1">
    <location>
        <begin position="189"/>
        <end position="215"/>
    </location>
</feature>
<dbReference type="InterPro" id="IPR007110">
    <property type="entry name" value="Ig-like_dom"/>
</dbReference>
<dbReference type="PANTHER" id="PTHR15264">
    <property type="entry name" value="PROGRAMMED CELL DEATH PROTEIN 1"/>
    <property type="match status" value="1"/>
</dbReference>
<proteinExistence type="predicted"/>
<name>A0A6P5KJ90_PHACI</name>
<evidence type="ECO:0000256" key="1">
    <source>
        <dbReference type="SAM" id="Phobius"/>
    </source>
</evidence>
<dbReference type="GO" id="GO:0070234">
    <property type="term" value="P:positive regulation of T cell apoptotic process"/>
    <property type="evidence" value="ECO:0007669"/>
    <property type="project" value="TreeGrafter"/>
</dbReference>
<dbReference type="InterPro" id="IPR003599">
    <property type="entry name" value="Ig_sub"/>
</dbReference>
<dbReference type="KEGG" id="pcw:110210180"/>
<evidence type="ECO:0000259" key="2">
    <source>
        <dbReference type="PROSITE" id="PS50835"/>
    </source>
</evidence>
<dbReference type="InParanoid" id="A0A6P5KJ90"/>
<dbReference type="InterPro" id="IPR042379">
    <property type="entry name" value="PDCD1"/>
</dbReference>
<dbReference type="RefSeq" id="XP_020844687.1">
    <property type="nucleotide sequence ID" value="XM_020989028.1"/>
</dbReference>
<dbReference type="SMART" id="SM00406">
    <property type="entry name" value="IGv"/>
    <property type="match status" value="1"/>
</dbReference>
<dbReference type="GO" id="GO:0050777">
    <property type="term" value="P:negative regulation of immune response"/>
    <property type="evidence" value="ECO:0007669"/>
    <property type="project" value="InterPro"/>
</dbReference>
<keyword evidence="3" id="KW-1185">Reference proteome</keyword>
<dbReference type="GeneID" id="110210180"/>
<dbReference type="PROSITE" id="PS50835">
    <property type="entry name" value="IG_LIKE"/>
    <property type="match status" value="1"/>
</dbReference>
<dbReference type="GO" id="GO:0009897">
    <property type="term" value="C:external side of plasma membrane"/>
    <property type="evidence" value="ECO:0007669"/>
    <property type="project" value="TreeGrafter"/>
</dbReference>
<dbReference type="PANTHER" id="PTHR15264:SF2">
    <property type="entry name" value="PROGRAMMED CELL DEATH PROTEIN 1"/>
    <property type="match status" value="1"/>
</dbReference>
<dbReference type="SMART" id="SM00409">
    <property type="entry name" value="IG"/>
    <property type="match status" value="1"/>
</dbReference>
<evidence type="ECO:0000313" key="3">
    <source>
        <dbReference type="Proteomes" id="UP000515140"/>
    </source>
</evidence>
<accession>A0A6P5KJ90</accession>
<dbReference type="CTD" id="5133"/>
<protein>
    <submittedName>
        <fullName evidence="4">Programmed cell death protein 1 isoform X1</fullName>
    </submittedName>
</protein>
<keyword evidence="1" id="KW-0812">Transmembrane</keyword>
<reference evidence="4" key="1">
    <citation type="submission" date="2025-08" db="UniProtKB">
        <authorList>
            <consortium name="RefSeq"/>
        </authorList>
    </citation>
    <scope>IDENTIFICATION</scope>
    <source>
        <tissue evidence="4">Spleen</tissue>
    </source>
</reference>
<dbReference type="Gene3D" id="2.60.40.10">
    <property type="entry name" value="Immunoglobulins"/>
    <property type="match status" value="1"/>
</dbReference>
<gene>
    <name evidence="4" type="primary">PDCD1</name>
</gene>
<dbReference type="AlphaFoldDB" id="A0A6P5KJ90"/>
<feature type="domain" description="Ig-like" evidence="2">
    <location>
        <begin position="47"/>
        <end position="168"/>
    </location>
</feature>
<dbReference type="InterPro" id="IPR036179">
    <property type="entry name" value="Ig-like_dom_sf"/>
</dbReference>
<dbReference type="InterPro" id="IPR013106">
    <property type="entry name" value="Ig_V-set"/>
</dbReference>
<sequence length="294" mass="32639">MGLSSALGYFSGHHDWHQKLSPLTVPSFPGEEAASAQRSLCSPLPRPLIYRAVKTQYSLGFWPLQLSRAEGENATFVCNVSHRLQVPILNWYREKNGSQPEKLAAYPKDTPSSHLQARYHIAMREDKQTYEMTILGLQMNDSGRYFCGIINFEMPPVEESNRSELTVTERIVVSTTTPPFTTPVRPEKFPWIIVVVSVVVGAVLLLLLCWILFVVEFRGRGGAGKSESNKDSLALKKAEPSVASVSTVVYGQLDFQRTEVPKQGGAGSGEQTEYATIIFPAEKSAFYGSSPHRK</sequence>
<dbReference type="Proteomes" id="UP000515140">
    <property type="component" value="Unplaced"/>
</dbReference>